<accession>A0A6V7PS60</accession>
<protein>
    <submittedName>
        <fullName evidence="1">Uncharacterized protein</fullName>
    </submittedName>
</protein>
<dbReference type="EMBL" id="LR862151">
    <property type="protein sequence ID" value="CAD1833670.1"/>
    <property type="molecule type" value="Genomic_DNA"/>
</dbReference>
<reference evidence="1" key="1">
    <citation type="submission" date="2020-07" db="EMBL/GenBank/DDBJ databases">
        <authorList>
            <person name="Lin J."/>
        </authorList>
    </citation>
    <scope>NUCLEOTIDE SEQUENCE</scope>
</reference>
<gene>
    <name evidence="1" type="ORF">CB5_LOCUS16881</name>
</gene>
<dbReference type="AlphaFoldDB" id="A0A6V7PS60"/>
<proteinExistence type="predicted"/>
<evidence type="ECO:0000313" key="1">
    <source>
        <dbReference type="EMBL" id="CAD1833670.1"/>
    </source>
</evidence>
<sequence length="303" mass="32534">MQLLMTTLQGGAAASCRPTAGRLLWIATGHRSSRFEVRGVPGPRQFEMSGTPGIFSKVVSGPTLGGPWGGQAFMLTVGLLGTIRALSFFCSSDLFRRVDLAELLAHGPIILNRNGSGASLCLLDVEAHPVVYNSDLKPVLEDKGADMTDSQSTQTLEPAVGGLTTSAAIERIDIAEELGDIAHDLELRRGELKDNLRKVLSDEAALWRTQAKQHWLREGDVGLSFGAQFNDMTVGLSFGTQFNDMTVGLSFGTQFDDMMVNLSFGAQFDDMAVGLNFGAQFNDMAVGLSFGAQFTDMAVRCSV</sequence>
<organism evidence="1">
    <name type="scientific">Ananas comosus var. bracteatus</name>
    <name type="common">red pineapple</name>
    <dbReference type="NCBI Taxonomy" id="296719"/>
    <lineage>
        <taxon>Eukaryota</taxon>
        <taxon>Viridiplantae</taxon>
        <taxon>Streptophyta</taxon>
        <taxon>Embryophyta</taxon>
        <taxon>Tracheophyta</taxon>
        <taxon>Spermatophyta</taxon>
        <taxon>Magnoliopsida</taxon>
        <taxon>Liliopsida</taxon>
        <taxon>Poales</taxon>
        <taxon>Bromeliaceae</taxon>
        <taxon>Bromelioideae</taxon>
        <taxon>Ananas</taxon>
    </lineage>
</organism>
<name>A0A6V7PS60_ANACO</name>